<dbReference type="InterPro" id="IPR022812">
    <property type="entry name" value="Dynamin"/>
</dbReference>
<evidence type="ECO:0000313" key="6">
    <source>
        <dbReference type="Proteomes" id="UP000239649"/>
    </source>
</evidence>
<gene>
    <name evidence="5" type="ORF">C2E20_6245</name>
</gene>
<feature type="compositionally biased region" description="Polar residues" evidence="2">
    <location>
        <begin position="269"/>
        <end position="283"/>
    </location>
</feature>
<feature type="coiled-coil region" evidence="1">
    <location>
        <begin position="586"/>
        <end position="620"/>
    </location>
</feature>
<dbReference type="GO" id="GO:0005737">
    <property type="term" value="C:cytoplasm"/>
    <property type="evidence" value="ECO:0007669"/>
    <property type="project" value="TreeGrafter"/>
</dbReference>
<feature type="compositionally biased region" description="Low complexity" evidence="2">
    <location>
        <begin position="440"/>
        <end position="461"/>
    </location>
</feature>
<dbReference type="GO" id="GO:0005525">
    <property type="term" value="F:GTP binding"/>
    <property type="evidence" value="ECO:0007669"/>
    <property type="project" value="UniProtKB-KW"/>
</dbReference>
<dbReference type="PANTHER" id="PTHR11566:SF21">
    <property type="entry name" value="DYNAMIN RELATED PROTEIN 1, ISOFORM A"/>
    <property type="match status" value="1"/>
</dbReference>
<dbReference type="Gene3D" id="2.30.29.30">
    <property type="entry name" value="Pleckstrin-homology domain (PH domain)/Phosphotyrosine-binding domain (PTB)"/>
    <property type="match status" value="1"/>
</dbReference>
<dbReference type="InterPro" id="IPR011993">
    <property type="entry name" value="PH-like_dom_sf"/>
</dbReference>
<dbReference type="PROSITE" id="PS50003">
    <property type="entry name" value="PH_DOMAIN"/>
    <property type="match status" value="1"/>
</dbReference>
<dbReference type="Gene3D" id="1.20.120.1240">
    <property type="entry name" value="Dynamin, middle domain"/>
    <property type="match status" value="2"/>
</dbReference>
<dbReference type="AlphaFoldDB" id="A0A2P6V8R6"/>
<dbReference type="InterPro" id="IPR003130">
    <property type="entry name" value="GED"/>
</dbReference>
<dbReference type="OrthoDB" id="5562561at2759"/>
<protein>
    <submittedName>
        <fullName evidence="5">Dynamin-related GTPase</fullName>
    </submittedName>
</protein>
<dbReference type="SMART" id="SM00233">
    <property type="entry name" value="PH"/>
    <property type="match status" value="1"/>
</dbReference>
<dbReference type="Pfam" id="PF01031">
    <property type="entry name" value="Dynamin_M"/>
    <property type="match status" value="1"/>
</dbReference>
<dbReference type="Pfam" id="PF02212">
    <property type="entry name" value="GED"/>
    <property type="match status" value="1"/>
</dbReference>
<feature type="region of interest" description="Disordered" evidence="2">
    <location>
        <begin position="245"/>
        <end position="291"/>
    </location>
</feature>
<dbReference type="Pfam" id="PF00169">
    <property type="entry name" value="PH"/>
    <property type="match status" value="1"/>
</dbReference>
<dbReference type="GO" id="GO:0008017">
    <property type="term" value="F:microtubule binding"/>
    <property type="evidence" value="ECO:0007669"/>
    <property type="project" value="TreeGrafter"/>
</dbReference>
<feature type="compositionally biased region" description="Low complexity" evidence="2">
    <location>
        <begin position="723"/>
        <end position="748"/>
    </location>
</feature>
<dbReference type="PROSITE" id="PS51388">
    <property type="entry name" value="GED"/>
    <property type="match status" value="1"/>
</dbReference>
<dbReference type="STRING" id="554055.A0A2P6V8R6"/>
<feature type="domain" description="PH" evidence="3">
    <location>
        <begin position="291"/>
        <end position="428"/>
    </location>
</feature>
<dbReference type="GO" id="GO:0005874">
    <property type="term" value="C:microtubule"/>
    <property type="evidence" value="ECO:0007669"/>
    <property type="project" value="TreeGrafter"/>
</dbReference>
<reference evidence="5 6" key="1">
    <citation type="journal article" date="2018" name="Plant J.">
        <title>Genome sequences of Chlorella sorokiniana UTEX 1602 and Micractinium conductrix SAG 241.80: implications to maltose excretion by a green alga.</title>
        <authorList>
            <person name="Arriola M.B."/>
            <person name="Velmurugan N."/>
            <person name="Zhang Y."/>
            <person name="Plunkett M.H."/>
            <person name="Hondzo H."/>
            <person name="Barney B.M."/>
        </authorList>
    </citation>
    <scope>NUCLEOTIDE SEQUENCE [LARGE SCALE GENOMIC DNA]</scope>
    <source>
        <strain evidence="5 6">SAG 241.80</strain>
    </source>
</reference>
<feature type="domain" description="GED" evidence="4">
    <location>
        <begin position="522"/>
        <end position="615"/>
    </location>
</feature>
<name>A0A2P6V8R6_9CHLO</name>
<dbReference type="PANTHER" id="PTHR11566">
    <property type="entry name" value="DYNAMIN"/>
    <property type="match status" value="1"/>
</dbReference>
<feature type="region of interest" description="Disordered" evidence="2">
    <location>
        <begin position="427"/>
        <end position="486"/>
    </location>
</feature>
<feature type="region of interest" description="Disordered" evidence="2">
    <location>
        <begin position="678"/>
        <end position="758"/>
    </location>
</feature>
<dbReference type="SUPFAM" id="SSF50729">
    <property type="entry name" value="PH domain-like"/>
    <property type="match status" value="1"/>
</dbReference>
<proteinExistence type="predicted"/>
<evidence type="ECO:0000256" key="1">
    <source>
        <dbReference type="SAM" id="Coils"/>
    </source>
</evidence>
<dbReference type="InterPro" id="IPR001849">
    <property type="entry name" value="PH_domain"/>
</dbReference>
<sequence length="758" mass="81726">MDEPVAIEAKHLQEVLARLSDRRIAVEKELSALGESKKGATDIFRHCRGFERAYSIMLQEATTAFKIRAVVEGGLPESLHKIPIEKRFTKAYVREICRQADGFQPHLVSPEAGIKRLVQEAMALTAPHVHHFVDEIHLVLMDTVREAARRSVLTEMGLGPEAAGKGMEFLRLKGFENAVISAASKALDDWKDEAHKVAETMVQMECDYVTPSYFRELEREYQAGGGLGADDPDALPEDRMAQLARGMPQQHGGDEESDDDSEAPDSAPTSARSAISRETSPQSKVPPHMRDDLKVGWLEKRSGDSSNLNALPVDSWKWQRRWFVLAMESGFLYYFKSPEQMQLSSAIVVTINLRDCVVEDFDAASQPSQKRSTQKLDSRTGGTVSLLIRVSHKNPAMSVAKNHHQIILRASDAAEKCEWLARLRNASDSRGGMGKAPPIAGATTQGVQASQQQQQQQQGAGPRRSTTGGEAAPSPPPPMQDQKKGFFGRTMGKVSDRFGGFGSSKLGSVTEVGSIEDLEAYYERLGDFTGRYARATFDRMAKTVPKAIILCQVIRSRDRLLDQLYNYLMALKPYELESLMAEDPTLVKRRNAAQLAQKELAEAQGELRKVQEIRAADENARAPTPTALVSLRALLLAGAFPLVPADKVPRSVRPGALYGEFTPVTLLAGPGDGGGVQLGAAAFKPGSKPGTSSSEGEAGAAAAAENGGARAAPAALDGGGRPGSAAPATAPSPTSAASSAAAKLAAPRRQPPPPPPKM</sequence>
<keyword evidence="6" id="KW-1185">Reference proteome</keyword>
<accession>A0A2P6V8R6</accession>
<dbReference type="InterPro" id="IPR000375">
    <property type="entry name" value="Dynamin_stalk"/>
</dbReference>
<organism evidence="5 6">
    <name type="scientific">Micractinium conductrix</name>
    <dbReference type="NCBI Taxonomy" id="554055"/>
    <lineage>
        <taxon>Eukaryota</taxon>
        <taxon>Viridiplantae</taxon>
        <taxon>Chlorophyta</taxon>
        <taxon>core chlorophytes</taxon>
        <taxon>Trebouxiophyceae</taxon>
        <taxon>Chlorellales</taxon>
        <taxon>Chlorellaceae</taxon>
        <taxon>Chlorella clade</taxon>
        <taxon>Micractinium</taxon>
    </lineage>
</organism>
<evidence type="ECO:0000259" key="4">
    <source>
        <dbReference type="PROSITE" id="PS51388"/>
    </source>
</evidence>
<evidence type="ECO:0000256" key="2">
    <source>
        <dbReference type="SAM" id="MobiDB-lite"/>
    </source>
</evidence>
<dbReference type="Proteomes" id="UP000239649">
    <property type="component" value="Unassembled WGS sequence"/>
</dbReference>
<evidence type="ECO:0000313" key="5">
    <source>
        <dbReference type="EMBL" id="PSC70475.1"/>
    </source>
</evidence>
<dbReference type="EMBL" id="LHPF02000020">
    <property type="protein sequence ID" value="PSC70475.1"/>
    <property type="molecule type" value="Genomic_DNA"/>
</dbReference>
<comment type="caution">
    <text evidence="5">The sequence shown here is derived from an EMBL/GenBank/DDBJ whole genome shotgun (WGS) entry which is preliminary data.</text>
</comment>
<evidence type="ECO:0000259" key="3">
    <source>
        <dbReference type="PROSITE" id="PS50003"/>
    </source>
</evidence>
<feature type="compositionally biased region" description="Pro residues" evidence="2">
    <location>
        <begin position="749"/>
        <end position="758"/>
    </location>
</feature>
<dbReference type="GO" id="GO:0003924">
    <property type="term" value="F:GTPase activity"/>
    <property type="evidence" value="ECO:0007669"/>
    <property type="project" value="InterPro"/>
</dbReference>
<keyword evidence="1" id="KW-0175">Coiled coil</keyword>
<dbReference type="InterPro" id="IPR020850">
    <property type="entry name" value="GED_dom"/>
</dbReference>
<feature type="compositionally biased region" description="Low complexity" evidence="2">
    <location>
        <begin position="696"/>
        <end position="716"/>
    </location>
</feature>
<dbReference type="GO" id="GO:0016020">
    <property type="term" value="C:membrane"/>
    <property type="evidence" value="ECO:0007669"/>
    <property type="project" value="TreeGrafter"/>
</dbReference>